<dbReference type="AlphaFoldDB" id="A0A1G7U2J4"/>
<dbReference type="RefSeq" id="WP_092329944.1">
    <property type="nucleotide sequence ID" value="NZ_FNCP01000003.1"/>
</dbReference>
<comment type="pathway">
    <text evidence="2">Carbohydrate biosynthesis; dTDP-L-rhamnose biosynthesis.</text>
</comment>
<dbReference type="InterPro" id="IPR005913">
    <property type="entry name" value="dTDP_dehydrorham_reduct"/>
</dbReference>
<dbReference type="SUPFAM" id="SSF51735">
    <property type="entry name" value="NAD(P)-binding Rossmann-fold domains"/>
    <property type="match status" value="1"/>
</dbReference>
<evidence type="ECO:0000256" key="1">
    <source>
        <dbReference type="ARBA" id="ARBA00010944"/>
    </source>
</evidence>
<protein>
    <recommendedName>
        <fullName evidence="2">dTDP-4-dehydrorhamnose reductase</fullName>
        <ecNumber evidence="2">1.1.1.133</ecNumber>
    </recommendedName>
</protein>
<dbReference type="GO" id="GO:0005829">
    <property type="term" value="C:cytosol"/>
    <property type="evidence" value="ECO:0007669"/>
    <property type="project" value="TreeGrafter"/>
</dbReference>
<gene>
    <name evidence="4" type="ORF">SAMN05443529_1032</name>
</gene>
<keyword evidence="2" id="KW-0560">Oxidoreductase</keyword>
<dbReference type="PANTHER" id="PTHR10491:SF4">
    <property type="entry name" value="METHIONINE ADENOSYLTRANSFERASE 2 SUBUNIT BETA"/>
    <property type="match status" value="1"/>
</dbReference>
<sequence length="241" mass="27456">MMNKVAIVGCNSFIGMQLTPFLKFNGYEVTGLSKSKSEYTDQFIDLAKSESINLDCLNEMDYVIVAAAISSPDKCENQFELCYKINVQGTSFLIHEALKRKCKVIFFSSDAVYGDDIGIPFTENTPTNPISNYGKMKNLVEMSFGNEKNFKALRLSYVFSYYDKFTQYYLSCLKNREKAQIFHPLYRNVICLADLLQTVKVLMERWESIQSNIVNVCGDELISRVNLADIINSTFAPQLCE</sequence>
<dbReference type="GO" id="GO:0019305">
    <property type="term" value="P:dTDP-rhamnose biosynthetic process"/>
    <property type="evidence" value="ECO:0007669"/>
    <property type="project" value="UniProtKB-UniPathway"/>
</dbReference>
<proteinExistence type="inferred from homology"/>
<keyword evidence="2" id="KW-0521">NADP</keyword>
<keyword evidence="5" id="KW-1185">Reference proteome</keyword>
<dbReference type="EMBL" id="FNCP01000003">
    <property type="protein sequence ID" value="SDG41723.1"/>
    <property type="molecule type" value="Genomic_DNA"/>
</dbReference>
<name>A0A1G7U2J4_9FIRM</name>
<comment type="function">
    <text evidence="2">Catalyzes the reduction of dTDP-6-deoxy-L-lyxo-4-hexulose to yield dTDP-L-rhamnose.</text>
</comment>
<evidence type="ECO:0000259" key="3">
    <source>
        <dbReference type="Pfam" id="PF04321"/>
    </source>
</evidence>
<dbReference type="GO" id="GO:0008831">
    <property type="term" value="F:dTDP-4-dehydrorhamnose reductase activity"/>
    <property type="evidence" value="ECO:0007669"/>
    <property type="project" value="UniProtKB-EC"/>
</dbReference>
<evidence type="ECO:0000313" key="5">
    <source>
        <dbReference type="Proteomes" id="UP000198656"/>
    </source>
</evidence>
<dbReference type="Gene3D" id="3.40.50.720">
    <property type="entry name" value="NAD(P)-binding Rossmann-like Domain"/>
    <property type="match status" value="1"/>
</dbReference>
<dbReference type="InterPro" id="IPR029903">
    <property type="entry name" value="RmlD-like-bd"/>
</dbReference>
<accession>A0A1G7U2J4</accession>
<feature type="domain" description="RmlD-like substrate binding" evidence="3">
    <location>
        <begin position="4"/>
        <end position="232"/>
    </location>
</feature>
<evidence type="ECO:0000256" key="2">
    <source>
        <dbReference type="RuleBase" id="RU364082"/>
    </source>
</evidence>
<dbReference type="OrthoDB" id="142826at2"/>
<dbReference type="UniPathway" id="UPA00124"/>
<dbReference type="PANTHER" id="PTHR10491">
    <property type="entry name" value="DTDP-4-DEHYDRORHAMNOSE REDUCTASE"/>
    <property type="match status" value="1"/>
</dbReference>
<dbReference type="InterPro" id="IPR036291">
    <property type="entry name" value="NAD(P)-bd_dom_sf"/>
</dbReference>
<dbReference type="Pfam" id="PF04321">
    <property type="entry name" value="RmlD_sub_bind"/>
    <property type="match status" value="1"/>
</dbReference>
<reference evidence="5" key="1">
    <citation type="submission" date="2016-10" db="EMBL/GenBank/DDBJ databases">
        <authorList>
            <person name="Varghese N."/>
            <person name="Submissions S."/>
        </authorList>
    </citation>
    <scope>NUCLEOTIDE SEQUENCE [LARGE SCALE GENOMIC DNA]</scope>
    <source>
        <strain evidence="5">DSM 8344</strain>
    </source>
</reference>
<dbReference type="Proteomes" id="UP000198656">
    <property type="component" value="Unassembled WGS sequence"/>
</dbReference>
<dbReference type="EC" id="1.1.1.133" evidence="2"/>
<organism evidence="4 5">
    <name type="scientific">Desulfosporosinus hippei DSM 8344</name>
    <dbReference type="NCBI Taxonomy" id="1121419"/>
    <lineage>
        <taxon>Bacteria</taxon>
        <taxon>Bacillati</taxon>
        <taxon>Bacillota</taxon>
        <taxon>Clostridia</taxon>
        <taxon>Eubacteriales</taxon>
        <taxon>Desulfitobacteriaceae</taxon>
        <taxon>Desulfosporosinus</taxon>
    </lineage>
</organism>
<comment type="similarity">
    <text evidence="1 2">Belongs to the dTDP-4-dehydrorhamnose reductase family.</text>
</comment>
<evidence type="ECO:0000313" key="4">
    <source>
        <dbReference type="EMBL" id="SDG41723.1"/>
    </source>
</evidence>
<dbReference type="STRING" id="1121419.SAMN05443529_1032"/>